<feature type="domain" description="Bacteriophage Mu GpT" evidence="1">
    <location>
        <begin position="9"/>
        <end position="303"/>
    </location>
</feature>
<dbReference type="Pfam" id="PF10124">
    <property type="entry name" value="Mu-like_gpT"/>
    <property type="match status" value="1"/>
</dbReference>
<dbReference type="EMBL" id="FBYC01000004">
    <property type="protein sequence ID" value="CUX80379.1"/>
    <property type="molecule type" value="Genomic_DNA"/>
</dbReference>
<sequence>MIVNSGNLSTVFRGFQTVFNEAFDNAPSHFEEITMRVPSSNAEEIYGWLGSFPRLREWIGDRVIRNLSVHDWRIKNRKFESTIAVPRDALEDDTYGVFGPMISEMGREARDHPNELVFRLLANGFSTACYDGQYFFDTDHLGTNAQGEEVSVSNMQAGSGPAWYLLDLSRAVRPIIWQERVPYKFTALDRDNDEHVFMRDEYIYGVRARVNAGFGLWQLAYASKADLTKDNYEAARTAMMTLRGDHGQLLNVRPTALVVPPELEGAALRLLKNGSTIVEVGGQHVAVTNEWADSAKLIVTSHLAA</sequence>
<evidence type="ECO:0000313" key="2">
    <source>
        <dbReference type="EMBL" id="CUX79364.1"/>
    </source>
</evidence>
<accession>A0ABM9VP90</accession>
<organism evidence="2 4">
    <name type="scientific">Roseibaca calidilacus</name>
    <dbReference type="NCBI Taxonomy" id="1666912"/>
    <lineage>
        <taxon>Bacteria</taxon>
        <taxon>Pseudomonadati</taxon>
        <taxon>Pseudomonadota</taxon>
        <taxon>Alphaproteobacteria</taxon>
        <taxon>Rhodobacterales</taxon>
        <taxon>Paracoccaceae</taxon>
        <taxon>Roseinatronobacter</taxon>
    </lineage>
</organism>
<dbReference type="RefSeq" id="WP_072244193.1">
    <property type="nucleotide sequence ID" value="NZ_FBYC01000001.1"/>
</dbReference>
<dbReference type="InterPro" id="IPR018774">
    <property type="entry name" value="Phage_Mu_GpT"/>
</dbReference>
<evidence type="ECO:0000313" key="3">
    <source>
        <dbReference type="EMBL" id="CUX80379.1"/>
    </source>
</evidence>
<dbReference type="EMBL" id="FBYC01000001">
    <property type="protein sequence ID" value="CUX79364.1"/>
    <property type="molecule type" value="Genomic_DNA"/>
</dbReference>
<evidence type="ECO:0000259" key="1">
    <source>
        <dbReference type="Pfam" id="PF10124"/>
    </source>
</evidence>
<reference evidence="2 4" key="1">
    <citation type="submission" date="2016-01" db="EMBL/GenBank/DDBJ databases">
        <authorList>
            <person name="Varghese N."/>
        </authorList>
    </citation>
    <scope>NUCLEOTIDE SEQUENCE [LARGE SCALE GENOMIC DNA]</scope>
    <source>
        <strain evidence="2 4">HL-91</strain>
    </source>
</reference>
<keyword evidence="4" id="KW-1185">Reference proteome</keyword>
<dbReference type="Proteomes" id="UP000182045">
    <property type="component" value="Unassembled WGS sequence"/>
</dbReference>
<proteinExistence type="predicted"/>
<comment type="caution">
    <text evidence="2">The sequence shown here is derived from an EMBL/GenBank/DDBJ whole genome shotgun (WGS) entry which is preliminary data.</text>
</comment>
<name>A0ABM9VP90_9RHOB</name>
<evidence type="ECO:0000313" key="4">
    <source>
        <dbReference type="Proteomes" id="UP000182045"/>
    </source>
</evidence>
<protein>
    <submittedName>
        <fullName evidence="2">Mu-like prophage major head subunit gpT</fullName>
    </submittedName>
</protein>
<gene>
    <name evidence="2" type="ORF">Ga0058931_0042</name>
    <name evidence="3" type="ORF">Ga0058931_1088</name>
</gene>